<dbReference type="Proteomes" id="UP000281553">
    <property type="component" value="Unassembled WGS sequence"/>
</dbReference>
<protein>
    <submittedName>
        <fullName evidence="1">Uncharacterized protein</fullName>
    </submittedName>
</protein>
<accession>A0A3P7R7T4</accession>
<reference evidence="1 2" key="1">
    <citation type="submission" date="2018-11" db="EMBL/GenBank/DDBJ databases">
        <authorList>
            <consortium name="Pathogen Informatics"/>
        </authorList>
    </citation>
    <scope>NUCLEOTIDE SEQUENCE [LARGE SCALE GENOMIC DNA]</scope>
</reference>
<dbReference type="EMBL" id="UYRU01089996">
    <property type="protein sequence ID" value="VDN37009.1"/>
    <property type="molecule type" value="Genomic_DNA"/>
</dbReference>
<evidence type="ECO:0000313" key="2">
    <source>
        <dbReference type="Proteomes" id="UP000281553"/>
    </source>
</evidence>
<name>A0A3P7R7T4_DIBLA</name>
<organism evidence="1 2">
    <name type="scientific">Dibothriocephalus latus</name>
    <name type="common">Fish tapeworm</name>
    <name type="synonym">Diphyllobothrium latum</name>
    <dbReference type="NCBI Taxonomy" id="60516"/>
    <lineage>
        <taxon>Eukaryota</taxon>
        <taxon>Metazoa</taxon>
        <taxon>Spiralia</taxon>
        <taxon>Lophotrochozoa</taxon>
        <taxon>Platyhelminthes</taxon>
        <taxon>Cestoda</taxon>
        <taxon>Eucestoda</taxon>
        <taxon>Diphyllobothriidea</taxon>
        <taxon>Diphyllobothriidae</taxon>
        <taxon>Dibothriocephalus</taxon>
    </lineage>
</organism>
<evidence type="ECO:0000313" key="1">
    <source>
        <dbReference type="EMBL" id="VDN37009.1"/>
    </source>
</evidence>
<sequence>MCVTTRPVNFTETNQASNTNPLTAKKLARYAHLGSHFKQRSYRGWLYCAHQGFAKVDKQVRSHPAAGRVSSCHPNKVTILLWAP</sequence>
<gene>
    <name evidence="1" type="ORF">DILT_LOCUS17198</name>
</gene>
<dbReference type="AlphaFoldDB" id="A0A3P7R7T4"/>
<proteinExistence type="predicted"/>
<keyword evidence="2" id="KW-1185">Reference proteome</keyword>